<evidence type="ECO:0000256" key="1">
    <source>
        <dbReference type="ARBA" id="ARBA00004123"/>
    </source>
</evidence>
<keyword evidence="4 7" id="KW-0233">DNA recombination</keyword>
<evidence type="ECO:0000259" key="9">
    <source>
        <dbReference type="Pfam" id="PF08743"/>
    </source>
</evidence>
<dbReference type="Pfam" id="PF08743">
    <property type="entry name" value="Nse4_C"/>
    <property type="match status" value="1"/>
</dbReference>
<accession>A0A8H7Y965</accession>
<feature type="domain" description="Non-structural maintenance of chromosome element 4 C-terminal" evidence="9">
    <location>
        <begin position="249"/>
        <end position="333"/>
    </location>
</feature>
<dbReference type="Pfam" id="PF15412">
    <property type="entry name" value="Nse4-Nse3_bdg"/>
    <property type="match status" value="1"/>
</dbReference>
<evidence type="ECO:0000256" key="4">
    <source>
        <dbReference type="ARBA" id="ARBA00023172"/>
    </source>
</evidence>
<feature type="domain" description="Nse4/EID protein Nse3/MAGE-binding" evidence="10">
    <location>
        <begin position="78"/>
        <end position="132"/>
    </location>
</feature>
<evidence type="ECO:0000256" key="5">
    <source>
        <dbReference type="ARBA" id="ARBA00023204"/>
    </source>
</evidence>
<dbReference type="InterPro" id="IPR014854">
    <property type="entry name" value="Nse4_C"/>
</dbReference>
<evidence type="ECO:0000256" key="6">
    <source>
        <dbReference type="ARBA" id="ARBA00023242"/>
    </source>
</evidence>
<keyword evidence="6 7" id="KW-0539">Nucleus</keyword>
<evidence type="ECO:0000256" key="8">
    <source>
        <dbReference type="SAM" id="MobiDB-lite"/>
    </source>
</evidence>
<reference evidence="11" key="1">
    <citation type="submission" date="2021-02" db="EMBL/GenBank/DDBJ databases">
        <title>Psilocybe cubensis genome.</title>
        <authorList>
            <person name="Mckernan K.J."/>
            <person name="Crawford S."/>
            <person name="Trippe A."/>
            <person name="Kane L.T."/>
            <person name="Mclaughlin S."/>
        </authorList>
    </citation>
    <scope>NUCLEOTIDE SEQUENCE [LARGE SCALE GENOMIC DNA]</scope>
    <source>
        <strain evidence="11">MGC-MH-2018</strain>
    </source>
</reference>
<comment type="subcellular location">
    <subcellularLocation>
        <location evidence="1 7">Nucleus</location>
    </subcellularLocation>
</comment>
<evidence type="ECO:0000313" key="11">
    <source>
        <dbReference type="EMBL" id="KAG5173604.1"/>
    </source>
</evidence>
<comment type="subunit">
    <text evidence="7">Component of the SMC5-SMC6 complex.</text>
</comment>
<dbReference type="GO" id="GO:0006281">
    <property type="term" value="P:DNA repair"/>
    <property type="evidence" value="ECO:0007669"/>
    <property type="project" value="UniProtKB-UniRule"/>
</dbReference>
<keyword evidence="5 7" id="KW-0234">DNA repair</keyword>
<dbReference type="GO" id="GO:0030915">
    <property type="term" value="C:Smc5-Smc6 complex"/>
    <property type="evidence" value="ECO:0007669"/>
    <property type="project" value="UniProtKB-UniRule"/>
</dbReference>
<dbReference type="PANTHER" id="PTHR16140">
    <property type="entry name" value="NON-STRUCTURAL MAINTENANCE OF CHROMOSOMES ELEMENT 4"/>
    <property type="match status" value="1"/>
</dbReference>
<dbReference type="GO" id="GO:0005634">
    <property type="term" value="C:nucleus"/>
    <property type="evidence" value="ECO:0007669"/>
    <property type="project" value="UniProtKB-SubCell"/>
</dbReference>
<evidence type="ECO:0000256" key="2">
    <source>
        <dbReference type="ARBA" id="ARBA00008997"/>
    </source>
</evidence>
<dbReference type="GO" id="GO:0006310">
    <property type="term" value="P:DNA recombination"/>
    <property type="evidence" value="ECO:0007669"/>
    <property type="project" value="UniProtKB-UniRule"/>
</dbReference>
<dbReference type="AlphaFoldDB" id="A0A8H7Y965"/>
<dbReference type="EMBL" id="JAFIQS010000001">
    <property type="protein sequence ID" value="KAG5173604.1"/>
    <property type="molecule type" value="Genomic_DNA"/>
</dbReference>
<evidence type="ECO:0000259" key="10">
    <source>
        <dbReference type="Pfam" id="PF15412"/>
    </source>
</evidence>
<evidence type="ECO:0000256" key="3">
    <source>
        <dbReference type="ARBA" id="ARBA00022763"/>
    </source>
</evidence>
<name>A0A8H7Y965_PSICU</name>
<feature type="region of interest" description="Disordered" evidence="8">
    <location>
        <begin position="1"/>
        <end position="21"/>
    </location>
</feature>
<evidence type="ECO:0000256" key="7">
    <source>
        <dbReference type="RuleBase" id="RU365071"/>
    </source>
</evidence>
<comment type="similarity">
    <text evidence="2 7">Belongs to the NSE4 family.</text>
</comment>
<dbReference type="InterPro" id="IPR029225">
    <property type="entry name" value="Nse4_Nse3-bd"/>
</dbReference>
<gene>
    <name evidence="11" type="ORF">JR316_000261</name>
</gene>
<dbReference type="InterPro" id="IPR027786">
    <property type="entry name" value="Nse4/EID"/>
</dbReference>
<comment type="caution">
    <text evidence="11">The sequence shown here is derived from an EMBL/GenBank/DDBJ whole genome shotgun (WGS) entry which is preliminary data.</text>
</comment>
<sequence length="387" mass="44462">MSDYDTDSGKDSEEIIFDPNQDSEEKRVLRRDYRSLHKRIIEHQRNLEELSPLEIMDGVRTANSLFDFVKEPQEAILDSRFFVMATSIGAQKARAMKSGTGTFNVDNFITSLVRYMGRSDSENLQLDDSDSDDDGHFGPALDWDGIGRKCMAKSRRVPATGFMYVLLNLDFVCWVLHSYLYDRLGPLSVVHRKRARKSRSKLEKNQADRRKPQELGEENILRSENETTNNMAIMEGVLKFFNVYANNPKNLFELVINPTNFAHSVENLFYLSFLVRDGKVHLESRDGEPVVFLQDPGSTQNTESTKRKQMVLELDNETWKRAIQVFNIDRPFIPERPPVEAKLGDEWYGQQSVLCYFHVQHAPNYADNFKSGLRGHIQAPTKPGRAA</sequence>
<protein>
    <recommendedName>
        <fullName evidence="7">Non-structural maintenance of chromosomes element 4</fullName>
    </recommendedName>
</protein>
<dbReference type="PANTHER" id="PTHR16140:SF0">
    <property type="entry name" value="NON-STRUCTURAL MAINTENANCE OF CHROMOSOMES ELEMENT 4"/>
    <property type="match status" value="1"/>
</dbReference>
<keyword evidence="3 7" id="KW-0227">DNA damage</keyword>
<organism evidence="11">
    <name type="scientific">Psilocybe cubensis</name>
    <name type="common">Psychedelic mushroom</name>
    <name type="synonym">Stropharia cubensis</name>
    <dbReference type="NCBI Taxonomy" id="181762"/>
    <lineage>
        <taxon>Eukaryota</taxon>
        <taxon>Fungi</taxon>
        <taxon>Dikarya</taxon>
        <taxon>Basidiomycota</taxon>
        <taxon>Agaricomycotina</taxon>
        <taxon>Agaricomycetes</taxon>
        <taxon>Agaricomycetidae</taxon>
        <taxon>Agaricales</taxon>
        <taxon>Agaricineae</taxon>
        <taxon>Strophariaceae</taxon>
        <taxon>Psilocybe</taxon>
    </lineage>
</organism>
<proteinExistence type="inferred from homology"/>
<comment type="function">
    <text evidence="7">Component of the SMC5-SMC6 complex, that promotes sister chromatid alignment after DNA damage and facilitates double-stranded DNA breaks (DSBs) repair via homologous recombination between sister chromatids.</text>
</comment>